<evidence type="ECO:0000313" key="2">
    <source>
        <dbReference type="EMBL" id="KAA1064983.1"/>
    </source>
</evidence>
<evidence type="ECO:0000256" key="1">
    <source>
        <dbReference type="SAM" id="Phobius"/>
    </source>
</evidence>
<keyword evidence="1" id="KW-1133">Transmembrane helix</keyword>
<evidence type="ECO:0000313" key="3">
    <source>
        <dbReference type="Proteomes" id="UP000324748"/>
    </source>
</evidence>
<dbReference type="EMBL" id="VSWC01000197">
    <property type="protein sequence ID" value="KAA1064983.1"/>
    <property type="molecule type" value="Genomic_DNA"/>
</dbReference>
<keyword evidence="3" id="KW-1185">Reference proteome</keyword>
<dbReference type="Proteomes" id="UP000324748">
    <property type="component" value="Unassembled WGS sequence"/>
</dbReference>
<organism evidence="2 3">
    <name type="scientific">Puccinia graminis f. sp. tritici</name>
    <dbReference type="NCBI Taxonomy" id="56615"/>
    <lineage>
        <taxon>Eukaryota</taxon>
        <taxon>Fungi</taxon>
        <taxon>Dikarya</taxon>
        <taxon>Basidiomycota</taxon>
        <taxon>Pucciniomycotina</taxon>
        <taxon>Pucciniomycetes</taxon>
        <taxon>Pucciniales</taxon>
        <taxon>Pucciniaceae</taxon>
        <taxon>Puccinia</taxon>
    </lineage>
</organism>
<keyword evidence="1" id="KW-0472">Membrane</keyword>
<accession>A0A5B0LM33</accession>
<proteinExistence type="predicted"/>
<dbReference type="OrthoDB" id="191979at2759"/>
<sequence length="286" mass="31929">MLLVISELVVKFWTASNRRIANSLLAICLPLILILLFKLVSMAIHRYSINSLPFRNLRGKTIIIFAPSMDKIGLELIEELSKRGAQLLIALPSPVADPTSLQLVLLLRQGGNEEIFLERCELDSAEDTLRFARQWLEASRLPTHSTRLDSLVFLSTPAQKSQSNSTEQSFLLLNILLPYLITQLETGPPIRAIHLDPTPSQASLLRSFQLHLAPNPPLILVPSPPSSADALWAILAPLPNISPGLFHLRRKPRTWQAPPDPVQFLNQRQAVEAFIRASIDNKSKSK</sequence>
<comment type="caution">
    <text evidence="2">The sequence shown here is derived from an EMBL/GenBank/DDBJ whole genome shotgun (WGS) entry which is preliminary data.</text>
</comment>
<dbReference type="AlphaFoldDB" id="A0A5B0LM33"/>
<name>A0A5B0LM33_PUCGR</name>
<keyword evidence="1" id="KW-0812">Transmembrane</keyword>
<feature type="transmembrane region" description="Helical" evidence="1">
    <location>
        <begin position="20"/>
        <end position="40"/>
    </location>
</feature>
<gene>
    <name evidence="2" type="ORF">PGT21_020866</name>
</gene>
<protein>
    <submittedName>
        <fullName evidence="2">Uncharacterized protein</fullName>
    </submittedName>
</protein>
<reference evidence="2 3" key="1">
    <citation type="submission" date="2019-05" db="EMBL/GenBank/DDBJ databases">
        <title>Emergence of the Ug99 lineage of the wheat stem rust pathogen through somatic hybridization.</title>
        <authorList>
            <person name="Li F."/>
            <person name="Upadhyaya N.M."/>
            <person name="Sperschneider J."/>
            <person name="Matny O."/>
            <person name="Nguyen-Phuc H."/>
            <person name="Mago R."/>
            <person name="Raley C."/>
            <person name="Miller M.E."/>
            <person name="Silverstein K.A.T."/>
            <person name="Henningsen E."/>
            <person name="Hirsch C.D."/>
            <person name="Visser B."/>
            <person name="Pretorius Z.A."/>
            <person name="Steffenson B.J."/>
            <person name="Schwessinger B."/>
            <person name="Dodds P.N."/>
            <person name="Figueroa M."/>
        </authorList>
    </citation>
    <scope>NUCLEOTIDE SEQUENCE [LARGE SCALE GENOMIC DNA]</scope>
    <source>
        <strain evidence="2">21-0</strain>
    </source>
</reference>